<dbReference type="STRING" id="84531.LA76x_2097"/>
<proteinExistence type="predicted"/>
<dbReference type="PATRIC" id="fig|84531.8.peg.2115"/>
<evidence type="ECO:0000256" key="1">
    <source>
        <dbReference type="SAM" id="MobiDB-lite"/>
    </source>
</evidence>
<dbReference type="Proteomes" id="UP000060787">
    <property type="component" value="Chromosome"/>
</dbReference>
<organism evidence="2 3">
    <name type="scientific">Lysobacter antibioticus</name>
    <dbReference type="NCBI Taxonomy" id="84531"/>
    <lineage>
        <taxon>Bacteria</taxon>
        <taxon>Pseudomonadati</taxon>
        <taxon>Pseudomonadota</taxon>
        <taxon>Gammaproteobacteria</taxon>
        <taxon>Lysobacterales</taxon>
        <taxon>Lysobacteraceae</taxon>
        <taxon>Lysobacter</taxon>
    </lineage>
</organism>
<dbReference type="EMBL" id="CP011129">
    <property type="protein sequence ID" value="ALN80236.1"/>
    <property type="molecule type" value="Genomic_DNA"/>
</dbReference>
<keyword evidence="3" id="KW-1185">Reference proteome</keyword>
<protein>
    <submittedName>
        <fullName evidence="2">Uncharacterized protein</fullName>
    </submittedName>
</protein>
<evidence type="ECO:0000313" key="3">
    <source>
        <dbReference type="Proteomes" id="UP000060787"/>
    </source>
</evidence>
<feature type="region of interest" description="Disordered" evidence="1">
    <location>
        <begin position="1"/>
        <end position="55"/>
    </location>
</feature>
<dbReference type="AlphaFoldDB" id="A0A0S2F9M5"/>
<reference evidence="2 3" key="1">
    <citation type="journal article" date="2015" name="BMC Genomics">
        <title>Comparative genomics and metabolic profiling of the genus Lysobacter.</title>
        <authorList>
            <person name="de Bruijn I."/>
            <person name="Cheng X."/>
            <person name="de Jager V."/>
            <person name="Exposito R.G."/>
            <person name="Watrous J."/>
            <person name="Patel N."/>
            <person name="Postma J."/>
            <person name="Dorrestein P.C."/>
            <person name="Kobayashi D."/>
            <person name="Raaijmakers J.M."/>
        </authorList>
    </citation>
    <scope>NUCLEOTIDE SEQUENCE [LARGE SCALE GENOMIC DNA]</scope>
    <source>
        <strain evidence="2 3">76</strain>
    </source>
</reference>
<gene>
    <name evidence="2" type="ORF">LA76x_2097</name>
</gene>
<sequence>MPASSPTSPPSPTPKHGGPAPDPGKIQPRRSQPDGGPISLNQPSHPGTDAEAASA</sequence>
<dbReference type="KEGG" id="lab:LA76x_2097"/>
<name>A0A0S2F9M5_LYSAN</name>
<accession>A0A0S2F9M5</accession>
<evidence type="ECO:0000313" key="2">
    <source>
        <dbReference type="EMBL" id="ALN80236.1"/>
    </source>
</evidence>